<dbReference type="SUPFAM" id="SSF75620">
    <property type="entry name" value="Release factor"/>
    <property type="match status" value="1"/>
</dbReference>
<dbReference type="Gene3D" id="3.30.160.20">
    <property type="match status" value="1"/>
</dbReference>
<dbReference type="EMBL" id="FOVR01000005">
    <property type="protein sequence ID" value="SFO38308.1"/>
    <property type="molecule type" value="Genomic_DNA"/>
</dbReference>
<dbReference type="PANTHER" id="PTHR47814">
    <property type="entry name" value="PEPTIDYL-TRNA HYDROLASE ARFB"/>
    <property type="match status" value="1"/>
</dbReference>
<gene>
    <name evidence="4" type="ORF">SAMN04488056_105123</name>
</gene>
<organism evidence="4 5">
    <name type="scientific">Cohaesibacter marisflavi</name>
    <dbReference type="NCBI Taxonomy" id="655353"/>
    <lineage>
        <taxon>Bacteria</taxon>
        <taxon>Pseudomonadati</taxon>
        <taxon>Pseudomonadota</taxon>
        <taxon>Alphaproteobacteria</taxon>
        <taxon>Hyphomicrobiales</taxon>
        <taxon>Cohaesibacteraceae</taxon>
    </lineage>
</organism>
<protein>
    <submittedName>
        <fullName evidence="4">Ribosome-associated protein</fullName>
    </submittedName>
</protein>
<keyword evidence="5" id="KW-1185">Reference proteome</keyword>
<dbReference type="GO" id="GO:0004045">
    <property type="term" value="F:peptidyl-tRNA hydrolase activity"/>
    <property type="evidence" value="ECO:0007669"/>
    <property type="project" value="TreeGrafter"/>
</dbReference>
<evidence type="ECO:0000313" key="4">
    <source>
        <dbReference type="EMBL" id="SFO38308.1"/>
    </source>
</evidence>
<comment type="similarity">
    <text evidence="1">Belongs to the prokaryotic/mitochondrial release factor family.</text>
</comment>
<dbReference type="OrthoDB" id="9815709at2"/>
<dbReference type="InterPro" id="IPR000352">
    <property type="entry name" value="Pep_chain_release_fac_I"/>
</dbReference>
<evidence type="ECO:0000256" key="2">
    <source>
        <dbReference type="SAM" id="MobiDB-lite"/>
    </source>
</evidence>
<dbReference type="Pfam" id="PF00472">
    <property type="entry name" value="RF-1"/>
    <property type="match status" value="1"/>
</dbReference>
<dbReference type="Proteomes" id="UP000199236">
    <property type="component" value="Unassembled WGS sequence"/>
</dbReference>
<dbReference type="GO" id="GO:0072344">
    <property type="term" value="P:rescue of stalled ribosome"/>
    <property type="evidence" value="ECO:0007669"/>
    <property type="project" value="TreeGrafter"/>
</dbReference>
<dbReference type="InterPro" id="IPR045853">
    <property type="entry name" value="Pep_chain_release_fac_I_sf"/>
</dbReference>
<feature type="region of interest" description="Disordered" evidence="2">
    <location>
        <begin position="107"/>
        <end position="142"/>
    </location>
</feature>
<dbReference type="NCBIfam" id="NF006718">
    <property type="entry name" value="PRK09256.1"/>
    <property type="match status" value="1"/>
</dbReference>
<dbReference type="STRING" id="655353.SAMN04488056_105123"/>
<dbReference type="RefSeq" id="WP_090072433.1">
    <property type="nucleotide sequence ID" value="NZ_FOVR01000005.1"/>
</dbReference>
<proteinExistence type="inferred from homology"/>
<evidence type="ECO:0000313" key="5">
    <source>
        <dbReference type="Proteomes" id="UP000199236"/>
    </source>
</evidence>
<accession>A0A1I5GQP1</accession>
<sequence length="142" mass="16290">MSDRIFIKEGLSLDADELQERFIRSSGPGGQNVNKVSTAVELRFDVRRSPSLPAYIKANLRRQAAHLMTQDGELVMQVQTHRTQARNREEAIERLVALIEKAAYRPKRRIATKPTKASKRRRMDSKTKRGAIKKLRSSKNFD</sequence>
<dbReference type="PROSITE" id="PS00745">
    <property type="entry name" value="RF_PROK_I"/>
    <property type="match status" value="1"/>
</dbReference>
<dbReference type="AlphaFoldDB" id="A0A1I5GQP1"/>
<evidence type="ECO:0000259" key="3">
    <source>
        <dbReference type="PROSITE" id="PS00745"/>
    </source>
</evidence>
<dbReference type="PANTHER" id="PTHR47814:SF1">
    <property type="entry name" value="PEPTIDYL-TRNA HYDROLASE ARFB"/>
    <property type="match status" value="1"/>
</dbReference>
<name>A0A1I5GQP1_9HYPH</name>
<evidence type="ECO:0000256" key="1">
    <source>
        <dbReference type="ARBA" id="ARBA00010835"/>
    </source>
</evidence>
<feature type="domain" description="Prokaryotic-type class I peptide chain release factors" evidence="3">
    <location>
        <begin position="24"/>
        <end position="40"/>
    </location>
</feature>
<dbReference type="GO" id="GO:0003747">
    <property type="term" value="F:translation release factor activity"/>
    <property type="evidence" value="ECO:0007669"/>
    <property type="project" value="InterPro"/>
</dbReference>
<dbReference type="GO" id="GO:0043022">
    <property type="term" value="F:ribosome binding"/>
    <property type="evidence" value="ECO:0007669"/>
    <property type="project" value="TreeGrafter"/>
</dbReference>
<reference evidence="4 5" key="1">
    <citation type="submission" date="2016-10" db="EMBL/GenBank/DDBJ databases">
        <authorList>
            <person name="de Groot N.N."/>
        </authorList>
    </citation>
    <scope>NUCLEOTIDE SEQUENCE [LARGE SCALE GENOMIC DNA]</scope>
    <source>
        <strain evidence="4 5">CGMCC 1.9157</strain>
    </source>
</reference>